<dbReference type="InterPro" id="IPR023430">
    <property type="entry name" value="Pept_HybD-like_dom_sf"/>
</dbReference>
<keyword evidence="4" id="KW-0378">Hydrolase</keyword>
<protein>
    <submittedName>
        <fullName evidence="5">Hydrogenase</fullName>
    </submittedName>
</protein>
<comment type="caution">
    <text evidence="5">The sequence shown here is derived from an EMBL/GenBank/DDBJ whole genome shotgun (WGS) entry which is preliminary data.</text>
</comment>
<organism evidence="5 6">
    <name type="scientific">Dictyobacter alpinus</name>
    <dbReference type="NCBI Taxonomy" id="2014873"/>
    <lineage>
        <taxon>Bacteria</taxon>
        <taxon>Bacillati</taxon>
        <taxon>Chloroflexota</taxon>
        <taxon>Ktedonobacteria</taxon>
        <taxon>Ktedonobacterales</taxon>
        <taxon>Dictyobacteraceae</taxon>
        <taxon>Dictyobacter</taxon>
    </lineage>
</organism>
<dbReference type="EMBL" id="BIFT01000002">
    <property type="protein sequence ID" value="GCE30115.1"/>
    <property type="molecule type" value="Genomic_DNA"/>
</dbReference>
<dbReference type="CDD" id="cd00518">
    <property type="entry name" value="H2MP"/>
    <property type="match status" value="1"/>
</dbReference>
<comment type="similarity">
    <text evidence="1">Belongs to the peptidase A31 family.</text>
</comment>
<dbReference type="GO" id="GO:0004190">
    <property type="term" value="F:aspartic-type endopeptidase activity"/>
    <property type="evidence" value="ECO:0007669"/>
    <property type="project" value="UniProtKB-KW"/>
</dbReference>
<dbReference type="SUPFAM" id="SSF53163">
    <property type="entry name" value="HybD-like"/>
    <property type="match status" value="1"/>
</dbReference>
<dbReference type="AlphaFoldDB" id="A0A402BFF1"/>
<gene>
    <name evidence="5" type="primary">vhtD</name>
    <name evidence="5" type="ORF">KDA_55990</name>
</gene>
<dbReference type="RefSeq" id="WP_161982461.1">
    <property type="nucleotide sequence ID" value="NZ_BIFT01000002.1"/>
</dbReference>
<keyword evidence="6" id="KW-1185">Reference proteome</keyword>
<name>A0A402BFF1_9CHLR</name>
<sequence length="166" mass="17560">MSAKLLLIGAGNLYRSDDSVGLKVVQAIKSNHLPDVDCIEHDADGTGLLEIMAQADTVILVDAVKSGAPPGTIHKFAVHDSVPSCPIPLFSSHDFGVGEAIQLAQVIHQLPRRLTVYGIEGSSFCLGTMLSPAVACVIPDVVALIYQDIQARRADSSGVTWEVLDS</sequence>
<dbReference type="Proteomes" id="UP000287171">
    <property type="component" value="Unassembled WGS sequence"/>
</dbReference>
<accession>A0A402BFF1</accession>
<dbReference type="NCBIfam" id="TIGR00072">
    <property type="entry name" value="hydrog_prot"/>
    <property type="match status" value="1"/>
</dbReference>
<evidence type="ECO:0000313" key="6">
    <source>
        <dbReference type="Proteomes" id="UP000287171"/>
    </source>
</evidence>
<reference evidence="6" key="1">
    <citation type="submission" date="2018-12" db="EMBL/GenBank/DDBJ databases">
        <title>Tengunoibacter tsumagoiensis gen. nov., sp. nov., Dictyobacter kobayashii sp. nov., D. alpinus sp. nov., and D. joshuensis sp. nov. and description of Dictyobacteraceae fam. nov. within the order Ktedonobacterales isolated from Tengu-no-mugimeshi.</title>
        <authorList>
            <person name="Wang C.M."/>
            <person name="Zheng Y."/>
            <person name="Sakai Y."/>
            <person name="Toyoda A."/>
            <person name="Minakuchi Y."/>
            <person name="Abe K."/>
            <person name="Yokota A."/>
            <person name="Yabe S."/>
        </authorList>
    </citation>
    <scope>NUCLEOTIDE SEQUENCE [LARGE SCALE GENOMIC DNA]</scope>
    <source>
        <strain evidence="6">Uno16</strain>
    </source>
</reference>
<dbReference type="Pfam" id="PF01750">
    <property type="entry name" value="HycI"/>
    <property type="match status" value="1"/>
</dbReference>
<dbReference type="PANTHER" id="PTHR30302">
    <property type="entry name" value="HYDROGENASE 1 MATURATION PROTEASE"/>
    <property type="match status" value="1"/>
</dbReference>
<dbReference type="Gene3D" id="3.40.50.1450">
    <property type="entry name" value="HybD-like"/>
    <property type="match status" value="1"/>
</dbReference>
<dbReference type="InterPro" id="IPR000671">
    <property type="entry name" value="Peptidase_A31"/>
</dbReference>
<dbReference type="GO" id="GO:0016485">
    <property type="term" value="P:protein processing"/>
    <property type="evidence" value="ECO:0007669"/>
    <property type="project" value="TreeGrafter"/>
</dbReference>
<evidence type="ECO:0000256" key="2">
    <source>
        <dbReference type="ARBA" id="ARBA00022670"/>
    </source>
</evidence>
<dbReference type="PANTHER" id="PTHR30302:SF1">
    <property type="entry name" value="HYDROGENASE 2 MATURATION PROTEASE"/>
    <property type="match status" value="1"/>
</dbReference>
<proteinExistence type="inferred from homology"/>
<dbReference type="PRINTS" id="PR00446">
    <property type="entry name" value="HYDRGNUPTAKE"/>
</dbReference>
<evidence type="ECO:0000256" key="3">
    <source>
        <dbReference type="ARBA" id="ARBA00022750"/>
    </source>
</evidence>
<evidence type="ECO:0000313" key="5">
    <source>
        <dbReference type="EMBL" id="GCE30115.1"/>
    </source>
</evidence>
<evidence type="ECO:0000256" key="1">
    <source>
        <dbReference type="ARBA" id="ARBA00006814"/>
    </source>
</evidence>
<dbReference type="GO" id="GO:0008047">
    <property type="term" value="F:enzyme activator activity"/>
    <property type="evidence" value="ECO:0007669"/>
    <property type="project" value="InterPro"/>
</dbReference>
<keyword evidence="2" id="KW-0645">Protease</keyword>
<evidence type="ECO:0000256" key="4">
    <source>
        <dbReference type="ARBA" id="ARBA00022801"/>
    </source>
</evidence>
<keyword evidence="3" id="KW-0064">Aspartyl protease</keyword>